<dbReference type="InterPro" id="IPR029056">
    <property type="entry name" value="Ribokinase-like"/>
</dbReference>
<evidence type="ECO:0000256" key="7">
    <source>
        <dbReference type="ARBA" id="ARBA00022840"/>
    </source>
</evidence>
<dbReference type="EMBL" id="MNYI01000133">
    <property type="protein sequence ID" value="OIP39957.1"/>
    <property type="molecule type" value="Genomic_DNA"/>
</dbReference>
<evidence type="ECO:0000313" key="23">
    <source>
        <dbReference type="Proteomes" id="UP000183085"/>
    </source>
</evidence>
<dbReference type="Gene3D" id="3.40.1190.20">
    <property type="match status" value="1"/>
</dbReference>
<dbReference type="HAMAP" id="MF_01965">
    <property type="entry name" value="NADHX_dehydratase"/>
    <property type="match status" value="1"/>
</dbReference>
<dbReference type="Proteomes" id="UP000183085">
    <property type="component" value="Unassembled WGS sequence"/>
</dbReference>
<dbReference type="SUPFAM" id="SSF64153">
    <property type="entry name" value="YjeF N-terminal domain-like"/>
    <property type="match status" value="1"/>
</dbReference>
<name>A0A1J5DV51_9BACT</name>
<dbReference type="PANTHER" id="PTHR12592">
    <property type="entry name" value="ATP-DEPENDENT (S)-NAD(P)H-HYDRATE DEHYDRATASE FAMILY MEMBER"/>
    <property type="match status" value="1"/>
</dbReference>
<dbReference type="Pfam" id="PF03853">
    <property type="entry name" value="YjeF_N"/>
    <property type="match status" value="1"/>
</dbReference>
<evidence type="ECO:0000256" key="15">
    <source>
        <dbReference type="ARBA" id="ARBA00048238"/>
    </source>
</evidence>
<comment type="subunit">
    <text evidence="17">Homotetramer.</text>
</comment>
<comment type="catalytic activity">
    <reaction evidence="2 18 19">
        <text>(6R)-NADPHX = (6S)-NADPHX</text>
        <dbReference type="Rhea" id="RHEA:32227"/>
        <dbReference type="ChEBI" id="CHEBI:64076"/>
        <dbReference type="ChEBI" id="CHEBI:64077"/>
        <dbReference type="EC" id="5.1.99.6"/>
    </reaction>
</comment>
<dbReference type="Gene3D" id="3.40.50.10260">
    <property type="entry name" value="YjeF N-terminal domain"/>
    <property type="match status" value="1"/>
</dbReference>
<evidence type="ECO:0000256" key="5">
    <source>
        <dbReference type="ARBA" id="ARBA00022723"/>
    </source>
</evidence>
<dbReference type="PANTHER" id="PTHR12592:SF0">
    <property type="entry name" value="ATP-DEPENDENT (S)-NAD(P)H-HYDRATE DEHYDRATASE"/>
    <property type="match status" value="1"/>
</dbReference>
<evidence type="ECO:0000259" key="21">
    <source>
        <dbReference type="PROSITE" id="PS51385"/>
    </source>
</evidence>
<comment type="function">
    <text evidence="18">Catalyzes the epimerization of the S- and R-forms of NAD(P)HX, a damaged form of NAD(P)H that is a result of enzymatic or heat-dependent hydration. This is a prerequisite for the S-specific NAD(P)H-hydrate dehydratase to allow the repair of both epimers of NAD(P)HX.</text>
</comment>
<dbReference type="EC" id="5.1.99.6" evidence="19"/>
<dbReference type="GO" id="GO:0005524">
    <property type="term" value="F:ATP binding"/>
    <property type="evidence" value="ECO:0007669"/>
    <property type="project" value="UniProtKB-UniRule"/>
</dbReference>
<dbReference type="InterPro" id="IPR036652">
    <property type="entry name" value="YjeF_N_dom_sf"/>
</dbReference>
<comment type="cofactor">
    <cofactor evidence="18 19">
        <name>K(+)</name>
        <dbReference type="ChEBI" id="CHEBI:29103"/>
    </cofactor>
    <text evidence="18 19">Binds 1 potassium ion per subunit.</text>
</comment>
<dbReference type="SUPFAM" id="SSF53613">
    <property type="entry name" value="Ribokinase-like"/>
    <property type="match status" value="1"/>
</dbReference>
<dbReference type="HAMAP" id="MF_01966">
    <property type="entry name" value="NADHX_epimerase"/>
    <property type="match status" value="1"/>
</dbReference>
<evidence type="ECO:0000256" key="1">
    <source>
        <dbReference type="ARBA" id="ARBA00000013"/>
    </source>
</evidence>
<organism evidence="22 23">
    <name type="scientific">Candidatus Desantisbacteria bacterium CG2_30_40_21</name>
    <dbReference type="NCBI Taxonomy" id="1817895"/>
    <lineage>
        <taxon>Bacteria</taxon>
        <taxon>Candidatus Desantisiibacteriota</taxon>
    </lineage>
</organism>
<feature type="binding site" evidence="17">
    <location>
        <position position="460"/>
    </location>
    <ligand>
        <name>AMP</name>
        <dbReference type="ChEBI" id="CHEBI:456215"/>
    </ligand>
</feature>
<feature type="binding site" evidence="17">
    <location>
        <position position="394"/>
    </location>
    <ligand>
        <name>(6S)-NADPHX</name>
        <dbReference type="ChEBI" id="CHEBI:64076"/>
    </ligand>
</feature>
<evidence type="ECO:0000259" key="20">
    <source>
        <dbReference type="PROSITE" id="PS51383"/>
    </source>
</evidence>
<gene>
    <name evidence="18" type="primary">nnrE</name>
    <name evidence="17" type="synonym">nnrD</name>
    <name evidence="22" type="ORF">AUJ95_05020</name>
</gene>
<evidence type="ECO:0000256" key="18">
    <source>
        <dbReference type="HAMAP-Rule" id="MF_01966"/>
    </source>
</evidence>
<dbReference type="CDD" id="cd01171">
    <property type="entry name" value="YXKO-related"/>
    <property type="match status" value="1"/>
</dbReference>
<evidence type="ECO:0000256" key="6">
    <source>
        <dbReference type="ARBA" id="ARBA00022741"/>
    </source>
</evidence>
<dbReference type="PROSITE" id="PS51383">
    <property type="entry name" value="YJEF_C_3"/>
    <property type="match status" value="1"/>
</dbReference>
<keyword evidence="9 18" id="KW-0630">Potassium</keyword>
<feature type="domain" description="YjeF C-terminal" evidence="20">
    <location>
        <begin position="237"/>
        <end position="520"/>
    </location>
</feature>
<keyword evidence="5 18" id="KW-0479">Metal-binding</keyword>
<comment type="catalytic activity">
    <reaction evidence="16 17 19">
        <text>(6S)-NADPHX + ADP = AMP + phosphate + NADPH + H(+)</text>
        <dbReference type="Rhea" id="RHEA:32235"/>
        <dbReference type="ChEBI" id="CHEBI:15378"/>
        <dbReference type="ChEBI" id="CHEBI:43474"/>
        <dbReference type="ChEBI" id="CHEBI:57783"/>
        <dbReference type="ChEBI" id="CHEBI:64076"/>
        <dbReference type="ChEBI" id="CHEBI:456215"/>
        <dbReference type="ChEBI" id="CHEBI:456216"/>
        <dbReference type="EC" id="4.2.1.136"/>
    </reaction>
</comment>
<feature type="binding site" evidence="18">
    <location>
        <position position="152"/>
    </location>
    <ligand>
        <name>(6S)-NADPHX</name>
        <dbReference type="ChEBI" id="CHEBI:64076"/>
    </ligand>
</feature>
<dbReference type="PROSITE" id="PS01050">
    <property type="entry name" value="YJEF_C_2"/>
    <property type="match status" value="1"/>
</dbReference>
<comment type="similarity">
    <text evidence="4 19">In the C-terminal section; belongs to the NnrD/CARKD family.</text>
</comment>
<dbReference type="NCBIfam" id="TIGR00196">
    <property type="entry name" value="yjeF_cterm"/>
    <property type="match status" value="1"/>
</dbReference>
<keyword evidence="8 17" id="KW-0521">NADP</keyword>
<dbReference type="NCBIfam" id="TIGR00197">
    <property type="entry name" value="yjeF_nterm"/>
    <property type="match status" value="1"/>
</dbReference>
<comment type="similarity">
    <text evidence="3 19">In the N-terminal section; belongs to the NnrE/AIBP family.</text>
</comment>
<dbReference type="PROSITE" id="PS51385">
    <property type="entry name" value="YJEF_N"/>
    <property type="match status" value="1"/>
</dbReference>
<keyword evidence="11 18" id="KW-0413">Isomerase</keyword>
<comment type="function">
    <text evidence="14 19">Bifunctional enzyme that catalyzes the epimerization of the S- and R-forms of NAD(P)HX and the dehydration of the S-form of NAD(P)HX at the expense of ADP, which is converted to AMP. This allows the repair of both epimers of NAD(P)HX, a damaged form of NAD(P)H that is a result of enzymatic or heat-dependent hydration.</text>
</comment>
<evidence type="ECO:0000256" key="2">
    <source>
        <dbReference type="ARBA" id="ARBA00000909"/>
    </source>
</evidence>
<evidence type="ECO:0000256" key="19">
    <source>
        <dbReference type="PIRNR" id="PIRNR017184"/>
    </source>
</evidence>
<feature type="binding site" evidence="17">
    <location>
        <position position="461"/>
    </location>
    <ligand>
        <name>(6S)-NADPHX</name>
        <dbReference type="ChEBI" id="CHEBI:64076"/>
    </ligand>
</feature>
<comment type="similarity">
    <text evidence="18">Belongs to the NnrE/AIBP family.</text>
</comment>
<accession>A0A1J5DV51</accession>
<dbReference type="PIRSF" id="PIRSF017184">
    <property type="entry name" value="Nnr"/>
    <property type="match status" value="1"/>
</dbReference>
<proteinExistence type="inferred from homology"/>
<sequence length="524" mass="55583">MKIVTREQMQEIDRITTLEYGLSSAILMENAGIQAFLAIKDYLQQIDEVAPLAGVKIAVLCGGGNNGGDGFVIARHLFNHGVRVTIYLLTTEEKIRGDALINLEAARQFGVPIQIVTNSDELNAIIPQLQHNKVIIDAILGTGLIGQVKGLYGSAIKIINEIFVPVIAIDIPSGLDANTGMPLGEAVHAAITVTFGLPKVGMMIPHEIEYVGKLVVANISFPPQLIDHERLKINLMSHEEIVPLIPKHPVTAHKGSCGKVFVLAGSVGMTGAAALCSEAALRVGAGLVTLGIPESLNHIMEVKLTEVMTIPLPQTPDAGFSQQGYERIINFCESMNAVAIGPGIGRNTDTEELIKKLILELKIPMVIDADAIFALALQLDILRHKNAPAVITPHPGEMAHLLGITINEVQNNRIAIAQKFAEEYDTTVVLKGVRTIIADPDGNIWINPTGNQGMATAGCGDVLTGMISGLIAQGLSAPDAARLGVFLHGLAGDIKAKEKGYLPLIASDVSSGIPEAINSHAGKA</sequence>
<feature type="binding site" evidence="18">
    <location>
        <begin position="141"/>
        <end position="147"/>
    </location>
    <ligand>
        <name>(6S)-NADPHX</name>
        <dbReference type="ChEBI" id="CHEBI:64076"/>
    </ligand>
</feature>
<dbReference type="Pfam" id="PF01256">
    <property type="entry name" value="Carb_kinase"/>
    <property type="match status" value="1"/>
</dbReference>
<feature type="domain" description="YjeF N-terminal" evidence="21">
    <location>
        <begin position="9"/>
        <end position="227"/>
    </location>
</feature>
<comment type="cofactor">
    <cofactor evidence="17">
        <name>Mg(2+)</name>
        <dbReference type="ChEBI" id="CHEBI:18420"/>
    </cofactor>
</comment>
<protein>
    <recommendedName>
        <fullName evidence="19">Bifunctional NAD(P)H-hydrate repair enzyme</fullName>
    </recommendedName>
    <alternativeName>
        <fullName evidence="19">Nicotinamide nucleotide repair protein</fullName>
    </alternativeName>
    <domain>
        <recommendedName>
            <fullName evidence="19">ADP-dependent (S)-NAD(P)H-hydrate dehydratase</fullName>
            <ecNumber evidence="19">4.2.1.136</ecNumber>
        </recommendedName>
        <alternativeName>
            <fullName evidence="19">ADP-dependent NAD(P)HX dehydratase</fullName>
        </alternativeName>
    </domain>
    <domain>
        <recommendedName>
            <fullName evidence="19">NAD(P)H-hydrate epimerase</fullName>
            <ecNumber evidence="19">5.1.99.6</ecNumber>
        </recommendedName>
    </domain>
</protein>
<evidence type="ECO:0000256" key="4">
    <source>
        <dbReference type="ARBA" id="ARBA00009524"/>
    </source>
</evidence>
<dbReference type="GO" id="GO:0052855">
    <property type="term" value="F:ADP-dependent NAD(P)H-hydrate dehydratase activity"/>
    <property type="evidence" value="ECO:0007669"/>
    <property type="project" value="UniProtKB-UniRule"/>
</dbReference>
<evidence type="ECO:0000256" key="12">
    <source>
        <dbReference type="ARBA" id="ARBA00023239"/>
    </source>
</evidence>
<reference evidence="22 23" key="1">
    <citation type="journal article" date="2016" name="Environ. Microbiol.">
        <title>Genomic resolution of a cold subsurface aquifer community provides metabolic insights for novel microbes adapted to high CO concentrations.</title>
        <authorList>
            <person name="Probst A.J."/>
            <person name="Castelle C.J."/>
            <person name="Singh A."/>
            <person name="Brown C.T."/>
            <person name="Anantharaman K."/>
            <person name="Sharon I."/>
            <person name="Hug L.A."/>
            <person name="Burstein D."/>
            <person name="Emerson J.B."/>
            <person name="Thomas B.C."/>
            <person name="Banfield J.F."/>
        </authorList>
    </citation>
    <scope>NUCLEOTIDE SEQUENCE [LARGE SCALE GENOMIC DNA]</scope>
    <source>
        <strain evidence="22">CG2_30_40_21</strain>
    </source>
</reference>
<evidence type="ECO:0000313" key="22">
    <source>
        <dbReference type="EMBL" id="OIP39957.1"/>
    </source>
</evidence>
<keyword evidence="6 17" id="KW-0547">Nucleotide-binding</keyword>
<dbReference type="InterPro" id="IPR004443">
    <property type="entry name" value="YjeF_N_dom"/>
</dbReference>
<feature type="binding site" evidence="17">
    <location>
        <position position="272"/>
    </location>
    <ligand>
        <name>(6S)-NADPHX</name>
        <dbReference type="ChEBI" id="CHEBI:64076"/>
    </ligand>
</feature>
<dbReference type="InterPro" id="IPR030677">
    <property type="entry name" value="Nnr"/>
</dbReference>
<keyword evidence="7 17" id="KW-0067">ATP-binding</keyword>
<feature type="binding site" evidence="17">
    <location>
        <position position="343"/>
    </location>
    <ligand>
        <name>(6S)-NADPHX</name>
        <dbReference type="ChEBI" id="CHEBI:64076"/>
    </ligand>
</feature>
<comment type="function">
    <text evidence="17">Catalyzes the dehydration of the S-form of NAD(P)HX at the expense of ADP, which is converted to AMP. Together with NAD(P)HX epimerase, which catalyzes the epimerization of the S- and R-forms, the enzyme allows the repair of both epimers of NAD(P)HX, a damaged form of NAD(P)H that is a result of enzymatic or heat-dependent hydration.</text>
</comment>
<keyword evidence="12 17" id="KW-0456">Lyase</keyword>
<dbReference type="InterPro" id="IPR000631">
    <property type="entry name" value="CARKD"/>
</dbReference>
<dbReference type="GO" id="GO:0046496">
    <property type="term" value="P:nicotinamide nucleotide metabolic process"/>
    <property type="evidence" value="ECO:0007669"/>
    <property type="project" value="UniProtKB-UniRule"/>
</dbReference>
<comment type="catalytic activity">
    <reaction evidence="1 18 19">
        <text>(6R)-NADHX = (6S)-NADHX</text>
        <dbReference type="Rhea" id="RHEA:32215"/>
        <dbReference type="ChEBI" id="CHEBI:64074"/>
        <dbReference type="ChEBI" id="CHEBI:64075"/>
        <dbReference type="EC" id="5.1.99.6"/>
    </reaction>
</comment>
<dbReference type="GO" id="GO:0052856">
    <property type="term" value="F:NAD(P)HX epimerase activity"/>
    <property type="evidence" value="ECO:0007669"/>
    <property type="project" value="UniProtKB-UniRule"/>
</dbReference>
<comment type="similarity">
    <text evidence="17">Belongs to the NnrD/CARKD family.</text>
</comment>
<evidence type="ECO:0000256" key="14">
    <source>
        <dbReference type="ARBA" id="ARBA00025153"/>
    </source>
</evidence>
<evidence type="ECO:0000256" key="8">
    <source>
        <dbReference type="ARBA" id="ARBA00022857"/>
    </source>
</evidence>
<evidence type="ECO:0000256" key="9">
    <source>
        <dbReference type="ARBA" id="ARBA00022958"/>
    </source>
</evidence>
<evidence type="ECO:0000256" key="10">
    <source>
        <dbReference type="ARBA" id="ARBA00023027"/>
    </source>
</evidence>
<feature type="binding site" evidence="18">
    <location>
        <position position="170"/>
    </location>
    <ligand>
        <name>(6S)-NADPHX</name>
        <dbReference type="ChEBI" id="CHEBI:64076"/>
    </ligand>
</feature>
<feature type="binding site" evidence="17">
    <location>
        <begin position="431"/>
        <end position="435"/>
    </location>
    <ligand>
        <name>AMP</name>
        <dbReference type="ChEBI" id="CHEBI:456215"/>
    </ligand>
</feature>
<evidence type="ECO:0000256" key="3">
    <source>
        <dbReference type="ARBA" id="ARBA00006001"/>
    </source>
</evidence>
<dbReference type="InterPro" id="IPR017953">
    <property type="entry name" value="Carbohydrate_kinase_pred_CS"/>
</dbReference>
<feature type="binding site" evidence="18">
    <location>
        <position position="173"/>
    </location>
    <ligand>
        <name>K(+)</name>
        <dbReference type="ChEBI" id="CHEBI:29103"/>
    </ligand>
</feature>
<dbReference type="GO" id="GO:0046872">
    <property type="term" value="F:metal ion binding"/>
    <property type="evidence" value="ECO:0007669"/>
    <property type="project" value="UniProtKB-UniRule"/>
</dbReference>
<feature type="binding site" evidence="18">
    <location>
        <position position="137"/>
    </location>
    <ligand>
        <name>K(+)</name>
        <dbReference type="ChEBI" id="CHEBI:29103"/>
    </ligand>
</feature>
<comment type="catalytic activity">
    <reaction evidence="15 17 19">
        <text>(6S)-NADHX + ADP = AMP + phosphate + NADH + H(+)</text>
        <dbReference type="Rhea" id="RHEA:32223"/>
        <dbReference type="ChEBI" id="CHEBI:15378"/>
        <dbReference type="ChEBI" id="CHEBI:43474"/>
        <dbReference type="ChEBI" id="CHEBI:57945"/>
        <dbReference type="ChEBI" id="CHEBI:64074"/>
        <dbReference type="ChEBI" id="CHEBI:456215"/>
        <dbReference type="ChEBI" id="CHEBI:456216"/>
        <dbReference type="EC" id="4.2.1.136"/>
    </reaction>
</comment>
<keyword evidence="13" id="KW-0511">Multifunctional enzyme</keyword>
<evidence type="ECO:0000256" key="11">
    <source>
        <dbReference type="ARBA" id="ARBA00023235"/>
    </source>
</evidence>
<comment type="caution">
    <text evidence="22">The sequence shown here is derived from an EMBL/GenBank/DDBJ whole genome shotgun (WGS) entry which is preliminary data.</text>
</comment>
<dbReference type="STRING" id="1817895.AUJ95_05020"/>
<evidence type="ECO:0000256" key="13">
    <source>
        <dbReference type="ARBA" id="ARBA00023268"/>
    </source>
</evidence>
<dbReference type="GO" id="GO:0110051">
    <property type="term" value="P:metabolite repair"/>
    <property type="evidence" value="ECO:0007669"/>
    <property type="project" value="TreeGrafter"/>
</dbReference>
<keyword evidence="10 17" id="KW-0520">NAD</keyword>
<feature type="binding site" evidence="18">
    <location>
        <position position="66"/>
    </location>
    <ligand>
        <name>K(+)</name>
        <dbReference type="ChEBI" id="CHEBI:29103"/>
    </ligand>
</feature>
<evidence type="ECO:0000256" key="17">
    <source>
        <dbReference type="HAMAP-Rule" id="MF_01965"/>
    </source>
</evidence>
<dbReference type="AlphaFoldDB" id="A0A1J5DV51"/>
<dbReference type="EC" id="4.2.1.136" evidence="19"/>
<evidence type="ECO:0000256" key="16">
    <source>
        <dbReference type="ARBA" id="ARBA00049209"/>
    </source>
</evidence>
<feature type="binding site" evidence="18">
    <location>
        <begin position="65"/>
        <end position="69"/>
    </location>
    <ligand>
        <name>(6S)-NADPHX</name>
        <dbReference type="ChEBI" id="CHEBI:64076"/>
    </ligand>
</feature>